<dbReference type="Pfam" id="PF01656">
    <property type="entry name" value="CbiA"/>
    <property type="match status" value="1"/>
</dbReference>
<dbReference type="InterPro" id="IPR002586">
    <property type="entry name" value="CobQ/CobB/MinD/ParA_Nub-bd_dom"/>
</dbReference>
<comment type="function">
    <text evidence="6 7">Catalyzes amidations at positions B, D, E, and G on adenosylcobyrinic A,C-diamide. NH(2) groups are provided by glutamine, and one molecule of ATP is hydrogenolyzed for each amidation.</text>
</comment>
<dbReference type="Gene3D" id="3.40.50.880">
    <property type="match status" value="1"/>
</dbReference>
<dbReference type="CDD" id="cd01750">
    <property type="entry name" value="GATase1_CobQ"/>
    <property type="match status" value="1"/>
</dbReference>
<name>A0A3S0I4K9_9PROT</name>
<gene>
    <name evidence="7" type="primary">cobQ</name>
    <name evidence="10" type="ORF">EJ903_00970</name>
</gene>
<feature type="domain" description="CobQ/CobB/MinD/ParA nucleotide binding" evidence="8">
    <location>
        <begin position="13"/>
        <end position="245"/>
    </location>
</feature>
<dbReference type="Pfam" id="PF07685">
    <property type="entry name" value="GATase_3"/>
    <property type="match status" value="1"/>
</dbReference>
<evidence type="ECO:0000313" key="11">
    <source>
        <dbReference type="Proteomes" id="UP000277007"/>
    </source>
</evidence>
<comment type="similarity">
    <text evidence="2 7">Belongs to the CobB/CobQ family. CobQ subfamily.</text>
</comment>
<dbReference type="InterPro" id="IPR047045">
    <property type="entry name" value="CobQ_N"/>
</dbReference>
<comment type="caution">
    <text evidence="10">The sequence shown here is derived from an EMBL/GenBank/DDBJ whole genome shotgun (WGS) entry which is preliminary data.</text>
</comment>
<protein>
    <recommendedName>
        <fullName evidence="3 7">Cobyric acid synthase</fullName>
    </recommendedName>
</protein>
<dbReference type="EMBL" id="RXMA01000001">
    <property type="protein sequence ID" value="RTR24376.1"/>
    <property type="molecule type" value="Genomic_DNA"/>
</dbReference>
<evidence type="ECO:0000256" key="5">
    <source>
        <dbReference type="ARBA" id="ARBA00022962"/>
    </source>
</evidence>
<dbReference type="InterPro" id="IPR029062">
    <property type="entry name" value="Class_I_gatase-like"/>
</dbReference>
<dbReference type="OrthoDB" id="9808302at2"/>
<accession>A0A3S0I4K9</accession>
<dbReference type="Proteomes" id="UP000277007">
    <property type="component" value="Unassembled WGS sequence"/>
</dbReference>
<dbReference type="PANTHER" id="PTHR21343:SF1">
    <property type="entry name" value="COBYRIC ACID SYNTHASE"/>
    <property type="match status" value="1"/>
</dbReference>
<dbReference type="UniPathway" id="UPA00148"/>
<evidence type="ECO:0000256" key="6">
    <source>
        <dbReference type="ARBA" id="ARBA00025166"/>
    </source>
</evidence>
<keyword evidence="5 7" id="KW-0315">Glutamine amidotransferase</keyword>
<dbReference type="Gene3D" id="3.40.50.300">
    <property type="entry name" value="P-loop containing nucleotide triphosphate hydrolases"/>
    <property type="match status" value="1"/>
</dbReference>
<sequence length="495" mass="51531">MVTPAGARPGRAIMLQGTGSDVGKSLLVAGLCRALTRRGLSVRPFKPQNMSNNAAVTADGGEIGRAQALQARACGVAPTVHMNPVLLKPQSDVGSQIVVRGVVVGTARAADYQARKREWLGTVLDSFARLRAEADIVVVEGAGSPAEVNLRAGDIANMGFATAAGVPVVLVGDIDRGGVIASLVGTHALLPEEERARIKGYVINKFRGDVRLFDSGLRVITDRTGWPSFGVVPWLKEAATLPAEDAVALDRPRTRGEAGGGALRVAVPMLSRIANFDDFDPLAQEPGVELMMVPPGRPLPAADLVILPGTKATIADLAFLRAQGWDIDLLAHARRGGRILGICGGYQMLGRTIADPDGIEGPPGEAAGLGLLAVDTVLKGPKVLEEARGVERATGAAVSGYEMHMGRTQGPDCARPMLDLDGGTSDGATSTDGRVQGCYLHGLFTADGFRAACLSGLGGRVSGLSYDAAVEDALNAIADRLEREMDIDAFLATAE</sequence>
<dbReference type="HAMAP" id="MF_00028">
    <property type="entry name" value="CobQ"/>
    <property type="match status" value="1"/>
</dbReference>
<dbReference type="InterPro" id="IPR033949">
    <property type="entry name" value="CobQ_GATase1"/>
</dbReference>
<keyword evidence="11" id="KW-1185">Reference proteome</keyword>
<dbReference type="PROSITE" id="PS51274">
    <property type="entry name" value="GATASE_COBBQ"/>
    <property type="match status" value="1"/>
</dbReference>
<dbReference type="SUPFAM" id="SSF52317">
    <property type="entry name" value="Class I glutamine amidotransferase-like"/>
    <property type="match status" value="1"/>
</dbReference>
<evidence type="ECO:0000256" key="2">
    <source>
        <dbReference type="ARBA" id="ARBA00006205"/>
    </source>
</evidence>
<dbReference type="GO" id="GO:0015420">
    <property type="term" value="F:ABC-type vitamin B12 transporter activity"/>
    <property type="evidence" value="ECO:0007669"/>
    <property type="project" value="UniProtKB-UniRule"/>
</dbReference>
<dbReference type="SUPFAM" id="SSF52540">
    <property type="entry name" value="P-loop containing nucleoside triphosphate hydrolases"/>
    <property type="match status" value="1"/>
</dbReference>
<feature type="active site" description="Nucleophile" evidence="7">
    <location>
        <position position="343"/>
    </location>
</feature>
<dbReference type="InterPro" id="IPR004459">
    <property type="entry name" value="CobQ_synth"/>
</dbReference>
<dbReference type="RefSeq" id="WP_126611265.1">
    <property type="nucleotide sequence ID" value="NZ_JBHUCY010000008.1"/>
</dbReference>
<dbReference type="GO" id="GO:0009236">
    <property type="term" value="P:cobalamin biosynthetic process"/>
    <property type="evidence" value="ECO:0007669"/>
    <property type="project" value="UniProtKB-UniRule"/>
</dbReference>
<dbReference type="AlphaFoldDB" id="A0A3S0I4K9"/>
<comment type="pathway">
    <text evidence="1 7">Cofactor biosynthesis; adenosylcobalamin biosynthesis.</text>
</comment>
<evidence type="ECO:0000256" key="1">
    <source>
        <dbReference type="ARBA" id="ARBA00004953"/>
    </source>
</evidence>
<reference evidence="10 11" key="1">
    <citation type="submission" date="2018-12" db="EMBL/GenBank/DDBJ databases">
        <authorList>
            <person name="Yang Y."/>
        </authorList>
    </citation>
    <scope>NUCLEOTIDE SEQUENCE [LARGE SCALE GENOMIC DNA]</scope>
    <source>
        <strain evidence="10 11">L-25-5w-1</strain>
    </source>
</reference>
<keyword evidence="4 7" id="KW-0169">Cobalamin biosynthesis</keyword>
<dbReference type="GO" id="GO:0003824">
    <property type="term" value="F:catalytic activity"/>
    <property type="evidence" value="ECO:0007669"/>
    <property type="project" value="InterPro"/>
</dbReference>
<dbReference type="NCBIfam" id="NF001989">
    <property type="entry name" value="PRK00784.1"/>
    <property type="match status" value="1"/>
</dbReference>
<evidence type="ECO:0000256" key="7">
    <source>
        <dbReference type="HAMAP-Rule" id="MF_00028"/>
    </source>
</evidence>
<proteinExistence type="inferred from homology"/>
<evidence type="ECO:0000313" key="10">
    <source>
        <dbReference type="EMBL" id="RTR24376.1"/>
    </source>
</evidence>
<dbReference type="CDD" id="cd05389">
    <property type="entry name" value="CobQ_N"/>
    <property type="match status" value="1"/>
</dbReference>
<dbReference type="PANTHER" id="PTHR21343">
    <property type="entry name" value="DETHIOBIOTIN SYNTHETASE"/>
    <property type="match status" value="1"/>
</dbReference>
<evidence type="ECO:0000256" key="3">
    <source>
        <dbReference type="ARBA" id="ARBA00019833"/>
    </source>
</evidence>
<organism evidence="10 11">
    <name type="scientific">Azospirillum griseum</name>
    <dbReference type="NCBI Taxonomy" id="2496639"/>
    <lineage>
        <taxon>Bacteria</taxon>
        <taxon>Pseudomonadati</taxon>
        <taxon>Pseudomonadota</taxon>
        <taxon>Alphaproteobacteria</taxon>
        <taxon>Rhodospirillales</taxon>
        <taxon>Azospirillaceae</taxon>
        <taxon>Azospirillum</taxon>
    </lineage>
</organism>
<dbReference type="InterPro" id="IPR011698">
    <property type="entry name" value="GATase_3"/>
</dbReference>
<feature type="active site" evidence="7">
    <location>
        <position position="441"/>
    </location>
</feature>
<dbReference type="NCBIfam" id="TIGR00313">
    <property type="entry name" value="cobQ"/>
    <property type="match status" value="1"/>
</dbReference>
<feature type="domain" description="CobB/CobQ-like glutamine amidotransferase" evidence="9">
    <location>
        <begin position="264"/>
        <end position="447"/>
    </location>
</feature>
<evidence type="ECO:0000259" key="9">
    <source>
        <dbReference type="Pfam" id="PF07685"/>
    </source>
</evidence>
<evidence type="ECO:0000256" key="4">
    <source>
        <dbReference type="ARBA" id="ARBA00022573"/>
    </source>
</evidence>
<evidence type="ECO:0000259" key="8">
    <source>
        <dbReference type="Pfam" id="PF01656"/>
    </source>
</evidence>
<dbReference type="InterPro" id="IPR027417">
    <property type="entry name" value="P-loop_NTPase"/>
</dbReference>